<dbReference type="SMART" id="SM00256">
    <property type="entry name" value="FBOX"/>
    <property type="match status" value="1"/>
</dbReference>
<dbReference type="InterPro" id="IPR055290">
    <property type="entry name" value="At3g26010-like"/>
</dbReference>
<evidence type="ECO:0000259" key="1">
    <source>
        <dbReference type="PROSITE" id="PS50181"/>
    </source>
</evidence>
<dbReference type="CDD" id="cd22157">
    <property type="entry name" value="F-box_AtFBW1-like"/>
    <property type="match status" value="1"/>
</dbReference>
<dbReference type="SUPFAM" id="SSF81383">
    <property type="entry name" value="F-box domain"/>
    <property type="match status" value="1"/>
</dbReference>
<dbReference type="InterPro" id="IPR001810">
    <property type="entry name" value="F-box_dom"/>
</dbReference>
<dbReference type="Pfam" id="PF00646">
    <property type="entry name" value="F-box"/>
    <property type="match status" value="1"/>
</dbReference>
<dbReference type="EMBL" id="LSRQ01001221">
    <property type="protein sequence ID" value="OAY78770.1"/>
    <property type="molecule type" value="Genomic_DNA"/>
</dbReference>
<feature type="domain" description="F-box" evidence="1">
    <location>
        <begin position="1"/>
        <end position="44"/>
    </location>
</feature>
<dbReference type="PANTHER" id="PTHR35546">
    <property type="entry name" value="F-BOX PROTEIN INTERACTION DOMAIN PROTEIN-RELATED"/>
    <property type="match status" value="1"/>
</dbReference>
<name>A0A199VPY8_ANACO</name>
<dbReference type="Proteomes" id="UP000092600">
    <property type="component" value="Unassembled WGS sequence"/>
</dbReference>
<dbReference type="Pfam" id="PF07734">
    <property type="entry name" value="FBA_1"/>
    <property type="match status" value="1"/>
</dbReference>
<accession>A0A199VPY8</accession>
<proteinExistence type="predicted"/>
<dbReference type="PANTHER" id="PTHR35546:SF130">
    <property type="entry name" value="EXPRESSED PROTEIN"/>
    <property type="match status" value="1"/>
</dbReference>
<gene>
    <name evidence="2" type="ORF">ACMD2_08449</name>
</gene>
<evidence type="ECO:0000313" key="2">
    <source>
        <dbReference type="EMBL" id="OAY78770.1"/>
    </source>
</evidence>
<dbReference type="Gene3D" id="1.20.1280.50">
    <property type="match status" value="1"/>
</dbReference>
<dbReference type="PROSITE" id="PS50181">
    <property type="entry name" value="FBOX"/>
    <property type="match status" value="1"/>
</dbReference>
<reference evidence="2 3" key="1">
    <citation type="journal article" date="2016" name="DNA Res.">
        <title>The draft genome of MD-2 pineapple using hybrid error correction of long reads.</title>
        <authorList>
            <person name="Redwan R.M."/>
            <person name="Saidin A."/>
            <person name="Kumar S.V."/>
        </authorList>
    </citation>
    <scope>NUCLEOTIDE SEQUENCE [LARGE SCALE GENOMIC DNA]</scope>
    <source>
        <strain evidence="3">cv. MD2</strain>
        <tissue evidence="2">Leaf</tissue>
    </source>
</reference>
<dbReference type="STRING" id="4615.A0A199VPY8"/>
<protein>
    <submittedName>
        <fullName evidence="2">F-box protein</fullName>
    </submittedName>
</protein>
<evidence type="ECO:0000313" key="3">
    <source>
        <dbReference type="Proteomes" id="UP000092600"/>
    </source>
</evidence>
<dbReference type="AlphaFoldDB" id="A0A199VPY8"/>
<comment type="caution">
    <text evidence="2">The sequence shown here is derived from an EMBL/GenBank/DDBJ whole genome shotgun (WGS) entry which is preliminary data.</text>
</comment>
<dbReference type="InterPro" id="IPR036047">
    <property type="entry name" value="F-box-like_dom_sf"/>
</dbReference>
<organism evidence="2 3">
    <name type="scientific">Ananas comosus</name>
    <name type="common">Pineapple</name>
    <name type="synonym">Ananas ananas</name>
    <dbReference type="NCBI Taxonomy" id="4615"/>
    <lineage>
        <taxon>Eukaryota</taxon>
        <taxon>Viridiplantae</taxon>
        <taxon>Streptophyta</taxon>
        <taxon>Embryophyta</taxon>
        <taxon>Tracheophyta</taxon>
        <taxon>Spermatophyta</taxon>
        <taxon>Magnoliopsida</taxon>
        <taxon>Liliopsida</taxon>
        <taxon>Poales</taxon>
        <taxon>Bromeliaceae</taxon>
        <taxon>Bromelioideae</taxon>
        <taxon>Ananas</taxon>
    </lineage>
</organism>
<sequence length="319" mass="36711">MMFFDDDITSDILARLPPKQLARARCVCKRWRSLTSDHHFLQMHFACNANNSISGFFLRGRVNHTEYFPLQGEAAAAASAFPDPAFSFIPSIPDVDGGHITIESSCNGLIICSRPNRDGHYKSLHFICNPITTEFIALDIPKGGDRYLSLAFDPSKSPYYKVIALGFKVHIYSSETRSWRQADIDRSSREQFKGLRAYRSAFWNGLLIWIVRDHLLSFDIEREQVKKLPMPDHRPENWNCHYIGESGGFLQMTGYTKEQKLTACFDVLEMGVDCSGWSVLYRIDLSHIKELYPEIQMKVRVPRPALYTFVWLSQNLKRD</sequence>
<dbReference type="InterPro" id="IPR006527">
    <property type="entry name" value="F-box-assoc_dom_typ1"/>
</dbReference>